<gene>
    <name evidence="1" type="ORF">IC229_00350</name>
</gene>
<comment type="caution">
    <text evidence="1">The sequence shown here is derived from an EMBL/GenBank/DDBJ whole genome shotgun (WGS) entry which is preliminary data.</text>
</comment>
<dbReference type="SUPFAM" id="SSF50965">
    <property type="entry name" value="Galactose oxidase, central domain"/>
    <property type="match status" value="1"/>
</dbReference>
<sequence length="194" mass="21253">MVFADHLNAFVVYGGFLVDFQHDSTTWLLKDGQFTALKLPGPGARGNFGMAYDPLRKKVVLFGGKFSSKDMPADLWEFDGQSWTHIPVENIGIISGRAMTYSPDQKQVIIHGTIGETWGWNGKKLTKLASGGPLESGIALEYDTGRHVLAAYGGFGPGKTASSSLWELQNGLWNKVSDNGTWVQVGLNKYVRMP</sequence>
<dbReference type="EMBL" id="JACWZY010000001">
    <property type="protein sequence ID" value="MBD2699068.1"/>
    <property type="molecule type" value="Genomic_DNA"/>
</dbReference>
<evidence type="ECO:0000313" key="2">
    <source>
        <dbReference type="Proteomes" id="UP000598820"/>
    </source>
</evidence>
<reference evidence="1" key="1">
    <citation type="submission" date="2020-09" db="EMBL/GenBank/DDBJ databases">
        <authorList>
            <person name="Kim M.K."/>
        </authorList>
    </citation>
    <scope>NUCLEOTIDE SEQUENCE</scope>
    <source>
        <strain evidence="1">BT702</strain>
    </source>
</reference>
<organism evidence="1 2">
    <name type="scientific">Spirosoma profusum</name>
    <dbReference type="NCBI Taxonomy" id="2771354"/>
    <lineage>
        <taxon>Bacteria</taxon>
        <taxon>Pseudomonadati</taxon>
        <taxon>Bacteroidota</taxon>
        <taxon>Cytophagia</taxon>
        <taxon>Cytophagales</taxon>
        <taxon>Cytophagaceae</taxon>
        <taxon>Spirosoma</taxon>
    </lineage>
</organism>
<dbReference type="InterPro" id="IPR011043">
    <property type="entry name" value="Gal_Oxase/kelch_b-propeller"/>
</dbReference>
<dbReference type="RefSeq" id="WP_190884933.1">
    <property type="nucleotide sequence ID" value="NZ_JACWZY010000001.1"/>
</dbReference>
<evidence type="ECO:0000313" key="1">
    <source>
        <dbReference type="EMBL" id="MBD2699068.1"/>
    </source>
</evidence>
<protein>
    <recommendedName>
        <fullName evidence="3">Galactose oxidase</fullName>
    </recommendedName>
</protein>
<dbReference type="AlphaFoldDB" id="A0A926XSH4"/>
<dbReference type="Gene3D" id="2.120.10.80">
    <property type="entry name" value="Kelch-type beta propeller"/>
    <property type="match status" value="1"/>
</dbReference>
<dbReference type="InterPro" id="IPR015915">
    <property type="entry name" value="Kelch-typ_b-propeller"/>
</dbReference>
<proteinExistence type="predicted"/>
<keyword evidence="2" id="KW-1185">Reference proteome</keyword>
<name>A0A926XSH4_9BACT</name>
<accession>A0A926XSH4</accession>
<evidence type="ECO:0008006" key="3">
    <source>
        <dbReference type="Google" id="ProtNLM"/>
    </source>
</evidence>
<dbReference type="Proteomes" id="UP000598820">
    <property type="component" value="Unassembled WGS sequence"/>
</dbReference>